<name>A0A6G0Y437_APHCR</name>
<feature type="region of interest" description="Disordered" evidence="1">
    <location>
        <begin position="1"/>
        <end position="26"/>
    </location>
</feature>
<protein>
    <submittedName>
        <fullName evidence="2">Chloride channel protein 2 isoform X6</fullName>
    </submittedName>
</protein>
<evidence type="ECO:0000256" key="1">
    <source>
        <dbReference type="SAM" id="MobiDB-lite"/>
    </source>
</evidence>
<gene>
    <name evidence="2" type="ORF">FWK35_00039131</name>
</gene>
<evidence type="ECO:0000313" key="3">
    <source>
        <dbReference type="Proteomes" id="UP000478052"/>
    </source>
</evidence>
<dbReference type="EMBL" id="VUJU01006366">
    <property type="protein sequence ID" value="KAF0748728.1"/>
    <property type="molecule type" value="Genomic_DNA"/>
</dbReference>
<organism evidence="2 3">
    <name type="scientific">Aphis craccivora</name>
    <name type="common">Cowpea aphid</name>
    <dbReference type="NCBI Taxonomy" id="307492"/>
    <lineage>
        <taxon>Eukaryota</taxon>
        <taxon>Metazoa</taxon>
        <taxon>Ecdysozoa</taxon>
        <taxon>Arthropoda</taxon>
        <taxon>Hexapoda</taxon>
        <taxon>Insecta</taxon>
        <taxon>Pterygota</taxon>
        <taxon>Neoptera</taxon>
        <taxon>Paraneoptera</taxon>
        <taxon>Hemiptera</taxon>
        <taxon>Sternorrhyncha</taxon>
        <taxon>Aphidomorpha</taxon>
        <taxon>Aphidoidea</taxon>
        <taxon>Aphididae</taxon>
        <taxon>Aphidini</taxon>
        <taxon>Aphis</taxon>
        <taxon>Aphis</taxon>
    </lineage>
</organism>
<dbReference type="AlphaFoldDB" id="A0A6G0Y437"/>
<comment type="caution">
    <text evidence="2">The sequence shown here is derived from an EMBL/GenBank/DDBJ whole genome shotgun (WGS) entry which is preliminary data.</text>
</comment>
<dbReference type="Proteomes" id="UP000478052">
    <property type="component" value="Unassembled WGS sequence"/>
</dbReference>
<reference evidence="2 3" key="1">
    <citation type="submission" date="2019-08" db="EMBL/GenBank/DDBJ databases">
        <title>Whole genome of Aphis craccivora.</title>
        <authorList>
            <person name="Voronova N.V."/>
            <person name="Shulinski R.S."/>
            <person name="Bandarenka Y.V."/>
            <person name="Zhorov D.G."/>
            <person name="Warner D."/>
        </authorList>
    </citation>
    <scope>NUCLEOTIDE SEQUENCE [LARGE SCALE GENOMIC DNA]</scope>
    <source>
        <strain evidence="2">180601</strain>
        <tissue evidence="2">Whole Body</tissue>
    </source>
</reference>
<feature type="non-terminal residue" evidence="2">
    <location>
        <position position="50"/>
    </location>
</feature>
<accession>A0A6G0Y437</accession>
<proteinExistence type="predicted"/>
<keyword evidence="3" id="KW-1185">Reference proteome</keyword>
<evidence type="ECO:0000313" key="2">
    <source>
        <dbReference type="EMBL" id="KAF0748728.1"/>
    </source>
</evidence>
<sequence length="50" mass="5499">MTVGKTAKISSPSMRRRKSALGEDDDLERETKALASFYPSPPPVDFVQST</sequence>